<evidence type="ECO:0000313" key="3">
    <source>
        <dbReference type="Proteomes" id="UP001430306"/>
    </source>
</evidence>
<reference evidence="2" key="1">
    <citation type="submission" date="2021-11" db="EMBL/GenBank/DDBJ databases">
        <title>Genome sequence.</title>
        <authorList>
            <person name="Sun Q."/>
        </authorList>
    </citation>
    <scope>NUCLEOTIDE SEQUENCE</scope>
    <source>
        <strain evidence="2">JC740</strain>
    </source>
</reference>
<feature type="domain" description="DUF6398" evidence="1">
    <location>
        <begin position="2"/>
        <end position="99"/>
    </location>
</feature>
<accession>A0ABS8NES4</accession>
<comment type="caution">
    <text evidence="2">The sequence shown here is derived from an EMBL/GenBank/DDBJ whole genome shotgun (WGS) entry which is preliminary data.</text>
</comment>
<evidence type="ECO:0000259" key="1">
    <source>
        <dbReference type="Pfam" id="PF19935"/>
    </source>
</evidence>
<evidence type="ECO:0000313" key="2">
    <source>
        <dbReference type="EMBL" id="MCC9642059.1"/>
    </source>
</evidence>
<keyword evidence="3" id="KW-1185">Reference proteome</keyword>
<organism evidence="2 3">
    <name type="scientific">Rhodopirellula halodulae</name>
    <dbReference type="NCBI Taxonomy" id="2894198"/>
    <lineage>
        <taxon>Bacteria</taxon>
        <taxon>Pseudomonadati</taxon>
        <taxon>Planctomycetota</taxon>
        <taxon>Planctomycetia</taxon>
        <taxon>Pirellulales</taxon>
        <taxon>Pirellulaceae</taxon>
        <taxon>Rhodopirellula</taxon>
    </lineage>
</organism>
<name>A0ABS8NES4_9BACT</name>
<proteinExistence type="predicted"/>
<dbReference type="Pfam" id="PF19935">
    <property type="entry name" value="DUF6398"/>
    <property type="match status" value="1"/>
</dbReference>
<dbReference type="Proteomes" id="UP001430306">
    <property type="component" value="Unassembled WGS sequence"/>
</dbReference>
<protein>
    <submittedName>
        <fullName evidence="2">Helix-turn-helix transcriptional regulator</fullName>
    </submittedName>
</protein>
<sequence>MEAFCRDHLNDEYFAVSRELAAHVCQEGSPVRSGKASSWAAGILWAVGRVNFLSDPASEPCMTQSQFAKAIGVSVATISAKCRVIWDGMELMQLDPRFSVASQQGSNPLVWMAEVNGFLMDLRTAPREIQEAAFEQGVIPYVPDDRSDEASD</sequence>
<dbReference type="EMBL" id="JAJKFW010000014">
    <property type="protein sequence ID" value="MCC9642059.1"/>
    <property type="molecule type" value="Genomic_DNA"/>
</dbReference>
<gene>
    <name evidence="2" type="ORF">LOC71_07215</name>
</gene>
<dbReference type="InterPro" id="IPR045651">
    <property type="entry name" value="DUF6398"/>
</dbReference>